<protein>
    <submittedName>
        <fullName evidence="1">Uncharacterized protein</fullName>
    </submittedName>
</protein>
<name>A0ABP8X311_9ACTN</name>
<sequence>MSPHISLDQAREVALRLAPADGRTVRFTADGSLVPTIPAVEQALERAGRQVFACARVGGSVQVTQVLPHAEVRPAA</sequence>
<keyword evidence="2" id="KW-1185">Reference proteome</keyword>
<dbReference type="RefSeq" id="WP_345273263.1">
    <property type="nucleotide sequence ID" value="NZ_BAABIM010000006.1"/>
</dbReference>
<organism evidence="1 2">
    <name type="scientific">Nocardioides nanhaiensis</name>
    <dbReference type="NCBI Taxonomy" id="1476871"/>
    <lineage>
        <taxon>Bacteria</taxon>
        <taxon>Bacillati</taxon>
        <taxon>Actinomycetota</taxon>
        <taxon>Actinomycetes</taxon>
        <taxon>Propionibacteriales</taxon>
        <taxon>Nocardioidaceae</taxon>
        <taxon>Nocardioides</taxon>
    </lineage>
</organism>
<accession>A0ABP8X311</accession>
<dbReference type="Proteomes" id="UP001500621">
    <property type="component" value="Unassembled WGS sequence"/>
</dbReference>
<gene>
    <name evidence="1" type="ORF">GCM10023226_43430</name>
</gene>
<evidence type="ECO:0000313" key="2">
    <source>
        <dbReference type="Proteomes" id="UP001500621"/>
    </source>
</evidence>
<reference evidence="2" key="1">
    <citation type="journal article" date="2019" name="Int. J. Syst. Evol. Microbiol.">
        <title>The Global Catalogue of Microorganisms (GCM) 10K type strain sequencing project: providing services to taxonomists for standard genome sequencing and annotation.</title>
        <authorList>
            <consortium name="The Broad Institute Genomics Platform"/>
            <consortium name="The Broad Institute Genome Sequencing Center for Infectious Disease"/>
            <person name="Wu L."/>
            <person name="Ma J."/>
        </authorList>
    </citation>
    <scope>NUCLEOTIDE SEQUENCE [LARGE SCALE GENOMIC DNA]</scope>
    <source>
        <strain evidence="2">JCM 18127</strain>
    </source>
</reference>
<comment type="caution">
    <text evidence="1">The sequence shown here is derived from an EMBL/GenBank/DDBJ whole genome shotgun (WGS) entry which is preliminary data.</text>
</comment>
<evidence type="ECO:0000313" key="1">
    <source>
        <dbReference type="EMBL" id="GAA4699892.1"/>
    </source>
</evidence>
<proteinExistence type="predicted"/>
<dbReference type="EMBL" id="BAABIM010000006">
    <property type="protein sequence ID" value="GAA4699892.1"/>
    <property type="molecule type" value="Genomic_DNA"/>
</dbReference>